<comment type="similarity">
    <text evidence="1">Belongs to the protein-tyrosine phosphatase family. Non-receptor class myotubularin subfamily.</text>
</comment>
<dbReference type="Pfam" id="PF06602">
    <property type="entry name" value="Myotub-related"/>
    <property type="match status" value="1"/>
</dbReference>
<dbReference type="InterPro" id="IPR048994">
    <property type="entry name" value="PH-GRAM_MTMR6-9"/>
</dbReference>
<dbReference type="AlphaFoldDB" id="A0AAD9MVY6"/>
<dbReference type="CDD" id="cd13211">
    <property type="entry name" value="PH-GRAM_MTMR9"/>
    <property type="match status" value="1"/>
</dbReference>
<evidence type="ECO:0000313" key="4">
    <source>
        <dbReference type="Proteomes" id="UP001208570"/>
    </source>
</evidence>
<dbReference type="PROSITE" id="PS51339">
    <property type="entry name" value="PPASE_MYOTUBULARIN"/>
    <property type="match status" value="1"/>
</dbReference>
<keyword evidence="4" id="KW-1185">Reference proteome</keyword>
<dbReference type="CDD" id="cd14536">
    <property type="entry name" value="PTP-MTMR9"/>
    <property type="match status" value="1"/>
</dbReference>
<feature type="domain" description="Myotubularin phosphatase" evidence="2">
    <location>
        <begin position="123"/>
        <end position="499"/>
    </location>
</feature>
<proteinExistence type="inferred from homology"/>
<dbReference type="EMBL" id="JAODUP010000631">
    <property type="protein sequence ID" value="KAK2146123.1"/>
    <property type="molecule type" value="Genomic_DNA"/>
</dbReference>
<dbReference type="GO" id="GO:0046856">
    <property type="term" value="P:phosphatidylinositol dephosphorylation"/>
    <property type="evidence" value="ECO:0007669"/>
    <property type="project" value="TreeGrafter"/>
</dbReference>
<dbReference type="InterPro" id="IPR011993">
    <property type="entry name" value="PH-like_dom_sf"/>
</dbReference>
<reference evidence="3" key="1">
    <citation type="journal article" date="2023" name="Mol. Biol. Evol.">
        <title>Third-Generation Sequencing Reveals the Adaptive Role of the Epigenome in Three Deep-Sea Polychaetes.</title>
        <authorList>
            <person name="Perez M."/>
            <person name="Aroh O."/>
            <person name="Sun Y."/>
            <person name="Lan Y."/>
            <person name="Juniper S.K."/>
            <person name="Young C.R."/>
            <person name="Angers B."/>
            <person name="Qian P.Y."/>
        </authorList>
    </citation>
    <scope>NUCLEOTIDE SEQUENCE</scope>
    <source>
        <strain evidence="3">P08H-3</strain>
    </source>
</reference>
<evidence type="ECO:0000256" key="1">
    <source>
        <dbReference type="ARBA" id="ARBA00007471"/>
    </source>
</evidence>
<sequence>MEFADLIKVPRVESVTLHRYHMAPVEGTLCITGHHLILSSRLMAKEELWLLHRNVDTVEKKLTGPSGVLLLKCKDFQVIQLDIPAAEDCLKLAASIEQLSNIDNVNLFYPFFYRPMFDIMEDGWQAFLPEVEFNQLKKSLGADWRISQVNRDFAVCSTYPQLVVVPKSVDDETITQAACFRQSGRFPVLSYHHKANGMVMLRSSQPLTGPNGKRCREDEKLVNAVLGIGRRGYIIDTRSLTQAKLATAKGGGVEPEVHYPQWRRIHQQIERYNVLHESIVKLIEVSVDGNIGMDKWLSKLEASGWLTHVKDSLTCACVAAQCIDKEGASVLVHGADGMDTTIIVTSLAQVIINPDCRTVRGFEALVEREWLQGGHPFGDRCVKSAFATSKNHQESPVFLLFLDCVWQIWRQFPCSFEFNEDFLLTLFRHAYASQFGTFLGNSDMERTKLQLKDKTVSLWSYINRPEVLQQYLNSLYEPHNSVIWPSVAPQSLELWSSMYQKWQRSHVAEEEICMEISNIKEYDKELKSKVIRLRKHLVSLEREAVDLGLIPVPAQ</sequence>
<dbReference type="SUPFAM" id="SSF52799">
    <property type="entry name" value="(Phosphotyrosine protein) phosphatases II"/>
    <property type="match status" value="1"/>
</dbReference>
<accession>A0AAD9MVY6</accession>
<dbReference type="GO" id="GO:0005737">
    <property type="term" value="C:cytoplasm"/>
    <property type="evidence" value="ECO:0007669"/>
    <property type="project" value="TreeGrafter"/>
</dbReference>
<evidence type="ECO:0000313" key="3">
    <source>
        <dbReference type="EMBL" id="KAK2146123.1"/>
    </source>
</evidence>
<dbReference type="InterPro" id="IPR030564">
    <property type="entry name" value="Myotubularin"/>
</dbReference>
<gene>
    <name evidence="3" type="ORF">LSH36_631g02047</name>
</gene>
<dbReference type="InterPro" id="IPR029021">
    <property type="entry name" value="Prot-tyrosine_phosphatase-like"/>
</dbReference>
<dbReference type="Gene3D" id="2.30.29.30">
    <property type="entry name" value="Pleckstrin-homology domain (PH domain)/Phosphotyrosine-binding domain (PTB)"/>
    <property type="match status" value="1"/>
</dbReference>
<name>A0AAD9MVY6_9ANNE</name>
<dbReference type="GO" id="GO:0010507">
    <property type="term" value="P:negative regulation of autophagy"/>
    <property type="evidence" value="ECO:0007669"/>
    <property type="project" value="TreeGrafter"/>
</dbReference>
<dbReference type="GO" id="GO:0019903">
    <property type="term" value="F:protein phosphatase binding"/>
    <property type="evidence" value="ECO:0007669"/>
    <property type="project" value="TreeGrafter"/>
</dbReference>
<dbReference type="Pfam" id="PF21098">
    <property type="entry name" value="PH-GRAM_MTMR6-like"/>
    <property type="match status" value="1"/>
</dbReference>
<organism evidence="3 4">
    <name type="scientific">Paralvinella palmiformis</name>
    <dbReference type="NCBI Taxonomy" id="53620"/>
    <lineage>
        <taxon>Eukaryota</taxon>
        <taxon>Metazoa</taxon>
        <taxon>Spiralia</taxon>
        <taxon>Lophotrochozoa</taxon>
        <taxon>Annelida</taxon>
        <taxon>Polychaeta</taxon>
        <taxon>Sedentaria</taxon>
        <taxon>Canalipalpata</taxon>
        <taxon>Terebellida</taxon>
        <taxon>Terebelliformia</taxon>
        <taxon>Alvinellidae</taxon>
        <taxon>Paralvinella</taxon>
    </lineage>
</organism>
<dbReference type="PANTHER" id="PTHR10807">
    <property type="entry name" value="MYOTUBULARIN-RELATED"/>
    <property type="match status" value="1"/>
</dbReference>
<dbReference type="InterPro" id="IPR010569">
    <property type="entry name" value="Myotubularin-like_Pase_dom"/>
</dbReference>
<protein>
    <recommendedName>
        <fullName evidence="2">Myotubularin phosphatase domain-containing protein</fullName>
    </recommendedName>
</protein>
<comment type="caution">
    <text evidence="3">The sequence shown here is derived from an EMBL/GenBank/DDBJ whole genome shotgun (WGS) entry which is preliminary data.</text>
</comment>
<dbReference type="SUPFAM" id="SSF50729">
    <property type="entry name" value="PH domain-like"/>
    <property type="match status" value="1"/>
</dbReference>
<dbReference type="PANTHER" id="PTHR10807:SF73">
    <property type="entry name" value="LD06050P"/>
    <property type="match status" value="1"/>
</dbReference>
<dbReference type="Proteomes" id="UP001208570">
    <property type="component" value="Unassembled WGS sequence"/>
</dbReference>
<evidence type="ECO:0000259" key="2">
    <source>
        <dbReference type="PROSITE" id="PS51339"/>
    </source>
</evidence>